<organism evidence="2 3">
    <name type="scientific">Selenobaculum gibii</name>
    <dbReference type="NCBI Taxonomy" id="3054208"/>
    <lineage>
        <taxon>Bacteria</taxon>
        <taxon>Bacillati</taxon>
        <taxon>Bacillota</taxon>
        <taxon>Negativicutes</taxon>
        <taxon>Selenomonadales</taxon>
        <taxon>Selenomonadaceae</taxon>
        <taxon>Selenobaculum</taxon>
    </lineage>
</organism>
<sequence length="78" mass="8846">MQKKGLILFSIIAVIVGLVAISDESSSQGRSEKTLSYDYDNNDEYYENDFINPDSSKKEEEENEDSDNEKENMAGMIL</sequence>
<reference evidence="2" key="1">
    <citation type="submission" date="2023-03" db="EMBL/GenBank/DDBJ databases">
        <title>Selenobaculum gbiensis gen. nov. sp. nov., a new bacterium isolated from the gut microbiota of IBD patient.</title>
        <authorList>
            <person name="Yeo S."/>
            <person name="Park H."/>
            <person name="Huh C.S."/>
        </authorList>
    </citation>
    <scope>NUCLEOTIDE SEQUENCE</scope>
    <source>
        <strain evidence="2">ICN-92133</strain>
    </source>
</reference>
<accession>A0A9Y2AKF8</accession>
<evidence type="ECO:0000313" key="3">
    <source>
        <dbReference type="Proteomes" id="UP001243623"/>
    </source>
</evidence>
<dbReference type="KEGG" id="sgbi:P3F81_02185"/>
<dbReference type="AlphaFoldDB" id="A0A9Y2AKF8"/>
<name>A0A9Y2AKF8_9FIRM</name>
<evidence type="ECO:0000256" key="1">
    <source>
        <dbReference type="SAM" id="MobiDB-lite"/>
    </source>
</evidence>
<protein>
    <submittedName>
        <fullName evidence="2">Uncharacterized protein</fullName>
    </submittedName>
</protein>
<dbReference type="RefSeq" id="WP_147666752.1">
    <property type="nucleotide sequence ID" value="NZ_CP120678.1"/>
</dbReference>
<dbReference type="Proteomes" id="UP001243623">
    <property type="component" value="Chromosome"/>
</dbReference>
<feature type="region of interest" description="Disordered" evidence="1">
    <location>
        <begin position="23"/>
        <end position="78"/>
    </location>
</feature>
<gene>
    <name evidence="2" type="ORF">P3F81_02185</name>
</gene>
<proteinExistence type="predicted"/>
<evidence type="ECO:0000313" key="2">
    <source>
        <dbReference type="EMBL" id="WIW71160.1"/>
    </source>
</evidence>
<keyword evidence="3" id="KW-1185">Reference proteome</keyword>
<dbReference type="EMBL" id="CP120678">
    <property type="protein sequence ID" value="WIW71160.1"/>
    <property type="molecule type" value="Genomic_DNA"/>
</dbReference>